<dbReference type="RefSeq" id="WP_390227871.1">
    <property type="nucleotide sequence ID" value="NZ_JBHSCN010000003.1"/>
</dbReference>
<evidence type="ECO:0000256" key="3">
    <source>
        <dbReference type="ARBA" id="ARBA00022840"/>
    </source>
</evidence>
<evidence type="ECO:0000313" key="7">
    <source>
        <dbReference type="Proteomes" id="UP001595900"/>
    </source>
</evidence>
<evidence type="ECO:0000256" key="4">
    <source>
        <dbReference type="ARBA" id="ARBA00048819"/>
    </source>
</evidence>
<gene>
    <name evidence="6" type="ORF">ACFOYW_05995</name>
</gene>
<organism evidence="6 7">
    <name type="scientific">Gryllotalpicola reticulitermitis</name>
    <dbReference type="NCBI Taxonomy" id="1184153"/>
    <lineage>
        <taxon>Bacteria</taxon>
        <taxon>Bacillati</taxon>
        <taxon>Actinomycetota</taxon>
        <taxon>Actinomycetes</taxon>
        <taxon>Micrococcales</taxon>
        <taxon>Microbacteriaceae</taxon>
        <taxon>Gryllotalpicola</taxon>
    </lineage>
</organism>
<dbReference type="NCBIfam" id="NF010041">
    <property type="entry name" value="PRK13517.1-1"/>
    <property type="match status" value="1"/>
</dbReference>
<comment type="similarity">
    <text evidence="5">Belongs to the glutamate--cysteine ligase type 2 family. YbdK subfamily.</text>
</comment>
<proteinExistence type="inferred from homology"/>
<dbReference type="GO" id="GO:0004357">
    <property type="term" value="F:glutamate-cysteine ligase activity"/>
    <property type="evidence" value="ECO:0007669"/>
    <property type="project" value="UniProtKB-EC"/>
</dbReference>
<evidence type="ECO:0000256" key="5">
    <source>
        <dbReference type="HAMAP-Rule" id="MF_01609"/>
    </source>
</evidence>
<sequence>MRSVGVEEELLLVSEETGAPVAIATYVLDREAAPGVPDLTAELQQEMIEIVTRPTLSGDELHTEIVEGRARADAAAREIGARAVALATSPIAVLPHTTMHGRYQQMAARYGITARRTLVCGCHVHVSIDSPEEGVAVLDRIRVWLPVLLALSSNSPYADGEDTEYASYRSVAWRQWPSAGPLPLLGSPTGYEDHARRLRSTGVLLDEGMFYFDARLARAHPTVEIRVADICAGSETATAIAMLARALVDTAAQEWRDGRPAPDVTAAELRLDSWQAALRGLSGDLVHPLERTLRPASVVVNALLSHVSHALERSGNVERVHGELARLASGQSGAQLQRAAFHRTSSLQAVVADAIARTHATTGTFSPRPEPA</sequence>
<keyword evidence="2 5" id="KW-0547">Nucleotide-binding</keyword>
<keyword evidence="3 5" id="KW-0067">ATP-binding</keyword>
<comment type="catalytic activity">
    <reaction evidence="4 5">
        <text>L-cysteine + L-glutamate + ATP = gamma-L-glutamyl-L-cysteine + ADP + phosphate + H(+)</text>
        <dbReference type="Rhea" id="RHEA:13285"/>
        <dbReference type="ChEBI" id="CHEBI:15378"/>
        <dbReference type="ChEBI" id="CHEBI:29985"/>
        <dbReference type="ChEBI" id="CHEBI:30616"/>
        <dbReference type="ChEBI" id="CHEBI:35235"/>
        <dbReference type="ChEBI" id="CHEBI:43474"/>
        <dbReference type="ChEBI" id="CHEBI:58173"/>
        <dbReference type="ChEBI" id="CHEBI:456216"/>
        <dbReference type="EC" id="6.3.2.2"/>
    </reaction>
</comment>
<dbReference type="InterPro" id="IPR006336">
    <property type="entry name" value="GCS2"/>
</dbReference>
<dbReference type="EMBL" id="JBHSCN010000003">
    <property type="protein sequence ID" value="MFC4242916.1"/>
    <property type="molecule type" value="Genomic_DNA"/>
</dbReference>
<evidence type="ECO:0000256" key="1">
    <source>
        <dbReference type="ARBA" id="ARBA00022598"/>
    </source>
</evidence>
<comment type="function">
    <text evidence="5">ATP-dependent carboxylate-amine ligase which exhibits weak glutamate--cysteine ligase activity.</text>
</comment>
<name>A0ABV8Q5Z9_9MICO</name>
<comment type="caution">
    <text evidence="6">The sequence shown here is derived from an EMBL/GenBank/DDBJ whole genome shotgun (WGS) entry which is preliminary data.</text>
</comment>
<keyword evidence="1 5" id="KW-0436">Ligase</keyword>
<evidence type="ECO:0000313" key="6">
    <source>
        <dbReference type="EMBL" id="MFC4242916.1"/>
    </source>
</evidence>
<dbReference type="PANTHER" id="PTHR36510:SF1">
    <property type="entry name" value="GLUTAMATE--CYSTEINE LIGASE 2-RELATED"/>
    <property type="match status" value="1"/>
</dbReference>
<dbReference type="Pfam" id="PF04107">
    <property type="entry name" value="GCS2"/>
    <property type="match status" value="1"/>
</dbReference>
<accession>A0ABV8Q5Z9</accession>
<dbReference type="InterPro" id="IPR011793">
    <property type="entry name" value="YbdK"/>
</dbReference>
<dbReference type="EC" id="6.3.2.2" evidence="5"/>
<dbReference type="Proteomes" id="UP001595900">
    <property type="component" value="Unassembled WGS sequence"/>
</dbReference>
<dbReference type="NCBIfam" id="TIGR02050">
    <property type="entry name" value="gshA_cyan_rel"/>
    <property type="match status" value="1"/>
</dbReference>
<dbReference type="InterPro" id="IPR014746">
    <property type="entry name" value="Gln_synth/guanido_kin_cat_dom"/>
</dbReference>
<dbReference type="SUPFAM" id="SSF55931">
    <property type="entry name" value="Glutamine synthetase/guanido kinase"/>
    <property type="match status" value="1"/>
</dbReference>
<dbReference type="HAMAP" id="MF_01609">
    <property type="entry name" value="Glu_cys_ligase_2"/>
    <property type="match status" value="1"/>
</dbReference>
<evidence type="ECO:0000256" key="2">
    <source>
        <dbReference type="ARBA" id="ARBA00022741"/>
    </source>
</evidence>
<dbReference type="Gene3D" id="3.30.590.20">
    <property type="match status" value="1"/>
</dbReference>
<protein>
    <recommendedName>
        <fullName evidence="5">Putative glutamate--cysteine ligase 2</fullName>
        <ecNumber evidence="5">6.3.2.2</ecNumber>
    </recommendedName>
    <alternativeName>
        <fullName evidence="5">Gamma-glutamylcysteine synthetase 2</fullName>
        <shortName evidence="5">GCS 2</shortName>
        <shortName evidence="5">Gamma-GCS 2</shortName>
    </alternativeName>
</protein>
<reference evidence="7" key="1">
    <citation type="journal article" date="2019" name="Int. J. Syst. Evol. Microbiol.">
        <title>The Global Catalogue of Microorganisms (GCM) 10K type strain sequencing project: providing services to taxonomists for standard genome sequencing and annotation.</title>
        <authorList>
            <consortium name="The Broad Institute Genomics Platform"/>
            <consortium name="The Broad Institute Genome Sequencing Center for Infectious Disease"/>
            <person name="Wu L."/>
            <person name="Ma J."/>
        </authorList>
    </citation>
    <scope>NUCLEOTIDE SEQUENCE [LARGE SCALE GENOMIC DNA]</scope>
    <source>
        <strain evidence="7">CGMCC 1.10363</strain>
    </source>
</reference>
<keyword evidence="7" id="KW-1185">Reference proteome</keyword>
<dbReference type="InterPro" id="IPR050141">
    <property type="entry name" value="GCL_type2/YbdK_subfam"/>
</dbReference>
<dbReference type="PANTHER" id="PTHR36510">
    <property type="entry name" value="GLUTAMATE--CYSTEINE LIGASE 2-RELATED"/>
    <property type="match status" value="1"/>
</dbReference>